<evidence type="ECO:0000259" key="8">
    <source>
        <dbReference type="PROSITE" id="PS50250"/>
    </source>
</evidence>
<dbReference type="GO" id="GO:0005829">
    <property type="term" value="C:cytosol"/>
    <property type="evidence" value="ECO:0007669"/>
    <property type="project" value="TreeGrafter"/>
</dbReference>
<comment type="subcellular location">
    <subcellularLocation>
        <location evidence="2">Cytoplasm</location>
    </subcellularLocation>
    <subcellularLocation>
        <location evidence="1">Nucleus</location>
    </subcellularLocation>
</comment>
<dbReference type="GO" id="GO:0008180">
    <property type="term" value="C:COP9 signalosome"/>
    <property type="evidence" value="ECO:0007669"/>
    <property type="project" value="UniProtKB-KW"/>
</dbReference>
<keyword evidence="7" id="KW-0539">Nucleus</keyword>
<dbReference type="InterPro" id="IPR036388">
    <property type="entry name" value="WH-like_DNA-bd_sf"/>
</dbReference>
<proteinExistence type="inferred from homology"/>
<dbReference type="InterPro" id="IPR036390">
    <property type="entry name" value="WH_DNA-bd_sf"/>
</dbReference>
<evidence type="ECO:0000313" key="10">
    <source>
        <dbReference type="Proteomes" id="UP000799640"/>
    </source>
</evidence>
<reference evidence="9" key="1">
    <citation type="journal article" date="2020" name="Stud. Mycol.">
        <title>101 Dothideomycetes genomes: a test case for predicting lifestyles and emergence of pathogens.</title>
        <authorList>
            <person name="Haridas S."/>
            <person name="Albert R."/>
            <person name="Binder M."/>
            <person name="Bloem J."/>
            <person name="Labutti K."/>
            <person name="Salamov A."/>
            <person name="Andreopoulos B."/>
            <person name="Baker S."/>
            <person name="Barry K."/>
            <person name="Bills G."/>
            <person name="Bluhm B."/>
            <person name="Cannon C."/>
            <person name="Castanera R."/>
            <person name="Culley D."/>
            <person name="Daum C."/>
            <person name="Ezra D."/>
            <person name="Gonzalez J."/>
            <person name="Henrissat B."/>
            <person name="Kuo A."/>
            <person name="Liang C."/>
            <person name="Lipzen A."/>
            <person name="Lutzoni F."/>
            <person name="Magnuson J."/>
            <person name="Mondo S."/>
            <person name="Nolan M."/>
            <person name="Ohm R."/>
            <person name="Pangilinan J."/>
            <person name="Park H.-J."/>
            <person name="Ramirez L."/>
            <person name="Alfaro M."/>
            <person name="Sun H."/>
            <person name="Tritt A."/>
            <person name="Yoshinaga Y."/>
            <person name="Zwiers L.-H."/>
            <person name="Turgeon B."/>
            <person name="Goodwin S."/>
            <person name="Spatafora J."/>
            <person name="Crous P."/>
            <person name="Grigoriev I."/>
        </authorList>
    </citation>
    <scope>NUCLEOTIDE SEQUENCE</scope>
    <source>
        <strain evidence="9">CBS 262.69</strain>
    </source>
</reference>
<keyword evidence="10" id="KW-1185">Reference proteome</keyword>
<evidence type="ECO:0000256" key="6">
    <source>
        <dbReference type="ARBA" id="ARBA00022790"/>
    </source>
</evidence>
<name>A0A6G1IAB9_9PEZI</name>
<keyword evidence="5" id="KW-0963">Cytoplasm</keyword>
<dbReference type="PANTHER" id="PTHR10855:SF2">
    <property type="entry name" value="COP9 SIGNALOSOME COMPLEX SUBUNIT 4"/>
    <property type="match status" value="1"/>
</dbReference>
<gene>
    <name evidence="9" type="ORF">EJ06DRAFT_518179</name>
</gene>
<dbReference type="Pfam" id="PF01399">
    <property type="entry name" value="PCI"/>
    <property type="match status" value="1"/>
</dbReference>
<dbReference type="AlphaFoldDB" id="A0A6G1IAB9"/>
<dbReference type="InterPro" id="IPR000717">
    <property type="entry name" value="PCI_dom"/>
</dbReference>
<dbReference type="PANTHER" id="PTHR10855">
    <property type="entry name" value="26S PROTEASOME NON-ATPASE REGULATORY SUBUNIT 12/COP9 SIGNALOSOME COMPLEX SUBUNIT 4"/>
    <property type="match status" value="1"/>
</dbReference>
<dbReference type="Pfam" id="PF22241">
    <property type="entry name" value="PSMD12-CSN4_N"/>
    <property type="match status" value="1"/>
</dbReference>
<sequence length="418" mass="46107">MATPRIRSAIEELESSSAASKSSLYTELLDGIISTSSPDTIVPNLTAYLDSLLGDSVGLVTSRPLLQVFVEKFRTIQDPDVRIAVGQHALQRIASKVVSYEDPDTSIKLILADAFEEKEEFSASAKVLQTVTLDSTQRAISVNDKGKIWIRIVRCYLEEDDATSATGCLNRIKNIIHDITDKEVKLNFQLSQARIFDSERSFLEASTAYHTFSFDTNIDEDERLQALSAAIICAVLGPAGPLRARTLGRLYKDDRATQVEEFGILEKMFLDRLLAPAEVAAFAKNLRPHQLARTSDGSTVLDKAVLEHNLLGVSKLYANIGIDQLGELLGIDADRAESYAAQMMEQGRLAGYIDQIDRFIFFRGEGSGERSKGQGDAVVGLDVRKWDANVQSLAEEVERIATMIQANHADFYAANMVH</sequence>
<evidence type="ECO:0000256" key="5">
    <source>
        <dbReference type="ARBA" id="ARBA00022490"/>
    </source>
</evidence>
<evidence type="ECO:0000256" key="3">
    <source>
        <dbReference type="ARBA" id="ARBA00010417"/>
    </source>
</evidence>
<dbReference type="InterPro" id="IPR054559">
    <property type="entry name" value="PSMD12-CSN4-like_N"/>
</dbReference>
<evidence type="ECO:0000256" key="7">
    <source>
        <dbReference type="ARBA" id="ARBA00023242"/>
    </source>
</evidence>
<feature type="domain" description="PCI" evidence="8">
    <location>
        <begin position="197"/>
        <end position="367"/>
    </location>
</feature>
<accession>A0A6G1IAB9</accession>
<dbReference type="SMART" id="SM00088">
    <property type="entry name" value="PINT"/>
    <property type="match status" value="1"/>
</dbReference>
<evidence type="ECO:0000256" key="1">
    <source>
        <dbReference type="ARBA" id="ARBA00004123"/>
    </source>
</evidence>
<evidence type="ECO:0000313" key="9">
    <source>
        <dbReference type="EMBL" id="KAF2405141.1"/>
    </source>
</evidence>
<dbReference type="OrthoDB" id="295656at2759"/>
<organism evidence="9 10">
    <name type="scientific">Trichodelitschia bisporula</name>
    <dbReference type="NCBI Taxonomy" id="703511"/>
    <lineage>
        <taxon>Eukaryota</taxon>
        <taxon>Fungi</taxon>
        <taxon>Dikarya</taxon>
        <taxon>Ascomycota</taxon>
        <taxon>Pezizomycotina</taxon>
        <taxon>Dothideomycetes</taxon>
        <taxon>Dothideomycetes incertae sedis</taxon>
        <taxon>Phaeotrichales</taxon>
        <taxon>Phaeotrichaceae</taxon>
        <taxon>Trichodelitschia</taxon>
    </lineage>
</organism>
<evidence type="ECO:0000256" key="2">
    <source>
        <dbReference type="ARBA" id="ARBA00004496"/>
    </source>
</evidence>
<dbReference type="Gene3D" id="1.10.10.10">
    <property type="entry name" value="Winged helix-like DNA-binding domain superfamily/Winged helix DNA-binding domain"/>
    <property type="match status" value="1"/>
</dbReference>
<keyword evidence="6" id="KW-0736">Signalosome</keyword>
<dbReference type="PROSITE" id="PS50250">
    <property type="entry name" value="PCI"/>
    <property type="match status" value="1"/>
</dbReference>
<dbReference type="InterPro" id="IPR040134">
    <property type="entry name" value="PSMD12/CSN4"/>
</dbReference>
<protein>
    <recommendedName>
        <fullName evidence="4">COP9 signalosome complex subunit 4</fullName>
    </recommendedName>
</protein>
<dbReference type="EMBL" id="ML996687">
    <property type="protein sequence ID" value="KAF2405141.1"/>
    <property type="molecule type" value="Genomic_DNA"/>
</dbReference>
<dbReference type="SUPFAM" id="SSF46785">
    <property type="entry name" value="Winged helix' DNA-binding domain"/>
    <property type="match status" value="1"/>
</dbReference>
<evidence type="ECO:0000256" key="4">
    <source>
        <dbReference type="ARBA" id="ARBA00014881"/>
    </source>
</evidence>
<comment type="similarity">
    <text evidence="3">Belongs to the CSN4 family.</text>
</comment>
<dbReference type="Proteomes" id="UP000799640">
    <property type="component" value="Unassembled WGS sequence"/>
</dbReference>